<reference evidence="2 3" key="1">
    <citation type="submission" date="2023-07" db="EMBL/GenBank/DDBJ databases">
        <title>Sequencing the genomes of 1000 actinobacteria strains.</title>
        <authorList>
            <person name="Klenk H.-P."/>
        </authorList>
    </citation>
    <scope>NUCLEOTIDE SEQUENCE [LARGE SCALE GENOMIC DNA]</scope>
    <source>
        <strain evidence="2 3">DSM 45554</strain>
    </source>
</reference>
<organism evidence="2 3">
    <name type="scientific">Promicromonospora iranensis</name>
    <dbReference type="NCBI Taxonomy" id="1105144"/>
    <lineage>
        <taxon>Bacteria</taxon>
        <taxon>Bacillati</taxon>
        <taxon>Actinomycetota</taxon>
        <taxon>Actinomycetes</taxon>
        <taxon>Micrococcales</taxon>
        <taxon>Promicromonosporaceae</taxon>
        <taxon>Promicromonospora</taxon>
    </lineage>
</organism>
<dbReference type="Proteomes" id="UP001183585">
    <property type="component" value="Unassembled WGS sequence"/>
</dbReference>
<dbReference type="EMBL" id="JAVDYE010000001">
    <property type="protein sequence ID" value="MDR7380507.1"/>
    <property type="molecule type" value="Genomic_DNA"/>
</dbReference>
<feature type="signal peptide" evidence="1">
    <location>
        <begin position="1"/>
        <end position="23"/>
    </location>
</feature>
<accession>A0ABU2CH41</accession>
<sequence length="114" mass="11541">MRSPTVRLAIASLVTAAALTGCASGEANSDSSCSRGPQVGADVVKLDVTEDLVPVLNGTDAEISAAHQADDGTIHIGLHPPVTEADLCAVADHVSDQLDLPVVVEVKAVESVTS</sequence>
<evidence type="ECO:0000313" key="2">
    <source>
        <dbReference type="EMBL" id="MDR7380507.1"/>
    </source>
</evidence>
<evidence type="ECO:0008006" key="4">
    <source>
        <dbReference type="Google" id="ProtNLM"/>
    </source>
</evidence>
<evidence type="ECO:0000256" key="1">
    <source>
        <dbReference type="SAM" id="SignalP"/>
    </source>
</evidence>
<keyword evidence="1" id="KW-0732">Signal</keyword>
<gene>
    <name evidence="2" type="ORF">J2S48_000022</name>
</gene>
<feature type="chain" id="PRO_5046589401" description="BON domain-containing protein" evidence="1">
    <location>
        <begin position="24"/>
        <end position="114"/>
    </location>
</feature>
<keyword evidence="3" id="KW-1185">Reference proteome</keyword>
<comment type="caution">
    <text evidence="2">The sequence shown here is derived from an EMBL/GenBank/DDBJ whole genome shotgun (WGS) entry which is preliminary data.</text>
</comment>
<name>A0ABU2CH41_9MICO</name>
<dbReference type="RefSeq" id="WP_274992634.1">
    <property type="nucleotide sequence ID" value="NZ_JAJQQP010000002.1"/>
</dbReference>
<evidence type="ECO:0000313" key="3">
    <source>
        <dbReference type="Proteomes" id="UP001183585"/>
    </source>
</evidence>
<protein>
    <recommendedName>
        <fullName evidence="4">BON domain-containing protein</fullName>
    </recommendedName>
</protein>
<proteinExistence type="predicted"/>
<dbReference type="PROSITE" id="PS51257">
    <property type="entry name" value="PROKAR_LIPOPROTEIN"/>
    <property type="match status" value="1"/>
</dbReference>